<evidence type="ECO:0000313" key="2">
    <source>
        <dbReference type="Proteomes" id="UP000253729"/>
    </source>
</evidence>
<organism evidence="1 2">
    <name type="scientific">Aspergillus welwitschiae</name>
    <dbReference type="NCBI Taxonomy" id="1341132"/>
    <lineage>
        <taxon>Eukaryota</taxon>
        <taxon>Fungi</taxon>
        <taxon>Dikarya</taxon>
        <taxon>Ascomycota</taxon>
        <taxon>Pezizomycotina</taxon>
        <taxon>Eurotiomycetes</taxon>
        <taxon>Eurotiomycetidae</taxon>
        <taxon>Eurotiales</taxon>
        <taxon>Aspergillaceae</taxon>
        <taxon>Aspergillus</taxon>
        <taxon>Aspergillus subgen. Circumdati</taxon>
    </lineage>
</organism>
<evidence type="ECO:0000313" key="1">
    <source>
        <dbReference type="EMBL" id="RDH31168.1"/>
    </source>
</evidence>
<protein>
    <submittedName>
        <fullName evidence="1">Uncharacterized protein</fullName>
    </submittedName>
</protein>
<gene>
    <name evidence="1" type="ORF">BDQ94DRAFT_62520</name>
</gene>
<dbReference type="GeneID" id="38144559"/>
<dbReference type="Proteomes" id="UP000253729">
    <property type="component" value="Unassembled WGS sequence"/>
</dbReference>
<accession>A0A3F3PWD7</accession>
<name>A0A3F3PWD7_9EURO</name>
<dbReference type="EMBL" id="KZ852056">
    <property type="protein sequence ID" value="RDH31168.1"/>
    <property type="molecule type" value="Genomic_DNA"/>
</dbReference>
<dbReference type="RefSeq" id="XP_026624190.1">
    <property type="nucleotide sequence ID" value="XM_026776203.1"/>
</dbReference>
<sequence length="78" mass="8891">MARKGRICHSMRTGDHLCHGFIPLKRLLPIEVEMCNYSPAFYVKQKSYFVTSLIVYSMCKQIAAMGIYSTIPALLFSL</sequence>
<dbReference type="AlphaFoldDB" id="A0A3F3PWD7"/>
<reference evidence="1 2" key="1">
    <citation type="submission" date="2018-07" db="EMBL/GenBank/DDBJ databases">
        <title>The genomes of Aspergillus section Nigri reveals drivers in fungal speciation.</title>
        <authorList>
            <consortium name="DOE Joint Genome Institute"/>
            <person name="Vesth T.C."/>
            <person name="Nybo J."/>
            <person name="Theobald S."/>
            <person name="Brandl J."/>
            <person name="Frisvad J.C."/>
            <person name="Nielsen K.F."/>
            <person name="Lyhne E.K."/>
            <person name="Kogle M.E."/>
            <person name="Kuo A."/>
            <person name="Riley R."/>
            <person name="Clum A."/>
            <person name="Nolan M."/>
            <person name="Lipzen A."/>
            <person name="Salamov A."/>
            <person name="Henrissat B."/>
            <person name="Wiebenga A."/>
            <person name="De vries R.P."/>
            <person name="Grigoriev I.V."/>
            <person name="Mortensen U.H."/>
            <person name="Andersen M.R."/>
            <person name="Baker S.E."/>
        </authorList>
    </citation>
    <scope>NUCLEOTIDE SEQUENCE [LARGE SCALE GENOMIC DNA]</scope>
    <source>
        <strain evidence="1 2">CBS 139.54b</strain>
    </source>
</reference>
<keyword evidence="2" id="KW-1185">Reference proteome</keyword>
<proteinExistence type="predicted"/>